<evidence type="ECO:0000313" key="2">
    <source>
        <dbReference type="Proteomes" id="UP001630127"/>
    </source>
</evidence>
<reference evidence="1 2" key="1">
    <citation type="submission" date="2024-11" db="EMBL/GenBank/DDBJ databases">
        <title>A near-complete genome assembly of Cinchona calisaya.</title>
        <authorList>
            <person name="Lian D.C."/>
            <person name="Zhao X.W."/>
            <person name="Wei L."/>
        </authorList>
    </citation>
    <scope>NUCLEOTIDE SEQUENCE [LARGE SCALE GENOMIC DNA]</scope>
    <source>
        <tissue evidence="1">Nenye</tissue>
    </source>
</reference>
<accession>A0ABD3AC10</accession>
<protein>
    <recommendedName>
        <fullName evidence="3">Myb/SANT-like domain-containing protein</fullName>
    </recommendedName>
</protein>
<name>A0ABD3AC10_9GENT</name>
<dbReference type="AlphaFoldDB" id="A0ABD3AC10"/>
<dbReference type="EMBL" id="JBJUIK010000004">
    <property type="protein sequence ID" value="KAL3529108.1"/>
    <property type="molecule type" value="Genomic_DNA"/>
</dbReference>
<gene>
    <name evidence="1" type="ORF">ACH5RR_008430</name>
</gene>
<keyword evidence="2" id="KW-1185">Reference proteome</keyword>
<proteinExistence type="predicted"/>
<evidence type="ECO:0008006" key="3">
    <source>
        <dbReference type="Google" id="ProtNLM"/>
    </source>
</evidence>
<sequence length="81" mass="9333">MVERRYHTITKTVKQSGCEWDDDEKLSNVGATDRDNKEAVGDYEDVVNNLEAKEKMLKLLMLIVKLMMKQALALQECKSNK</sequence>
<organism evidence="1 2">
    <name type="scientific">Cinchona calisaya</name>
    <dbReference type="NCBI Taxonomy" id="153742"/>
    <lineage>
        <taxon>Eukaryota</taxon>
        <taxon>Viridiplantae</taxon>
        <taxon>Streptophyta</taxon>
        <taxon>Embryophyta</taxon>
        <taxon>Tracheophyta</taxon>
        <taxon>Spermatophyta</taxon>
        <taxon>Magnoliopsida</taxon>
        <taxon>eudicotyledons</taxon>
        <taxon>Gunneridae</taxon>
        <taxon>Pentapetalae</taxon>
        <taxon>asterids</taxon>
        <taxon>lamiids</taxon>
        <taxon>Gentianales</taxon>
        <taxon>Rubiaceae</taxon>
        <taxon>Cinchonoideae</taxon>
        <taxon>Cinchoneae</taxon>
        <taxon>Cinchona</taxon>
    </lineage>
</organism>
<dbReference type="Proteomes" id="UP001630127">
    <property type="component" value="Unassembled WGS sequence"/>
</dbReference>
<comment type="caution">
    <text evidence="1">The sequence shown here is derived from an EMBL/GenBank/DDBJ whole genome shotgun (WGS) entry which is preliminary data.</text>
</comment>
<evidence type="ECO:0000313" key="1">
    <source>
        <dbReference type="EMBL" id="KAL3529108.1"/>
    </source>
</evidence>